<dbReference type="InterPro" id="IPR045206">
    <property type="entry name" value="Maestro_heat-like_prot"/>
</dbReference>
<feature type="domain" description="Maestro-like HEAT-repeats" evidence="2">
    <location>
        <begin position="572"/>
        <end position="805"/>
    </location>
</feature>
<feature type="compositionally biased region" description="Low complexity" evidence="1">
    <location>
        <begin position="169"/>
        <end position="179"/>
    </location>
</feature>
<dbReference type="Pfam" id="PF21047">
    <property type="entry name" value="HEAT_Maestro"/>
    <property type="match status" value="1"/>
</dbReference>
<proteinExistence type="predicted"/>
<evidence type="ECO:0000259" key="3">
    <source>
        <dbReference type="Pfam" id="PF23210"/>
    </source>
</evidence>
<dbReference type="InterPro" id="IPR016024">
    <property type="entry name" value="ARM-type_fold"/>
</dbReference>
<dbReference type="Proteomes" id="UP000694722">
    <property type="component" value="Unplaced"/>
</dbReference>
<evidence type="ECO:0000256" key="1">
    <source>
        <dbReference type="SAM" id="MobiDB-lite"/>
    </source>
</evidence>
<accession>A0A8D1KHQ3</accession>
<dbReference type="SUPFAM" id="SSF48371">
    <property type="entry name" value="ARM repeat"/>
    <property type="match status" value="1"/>
</dbReference>
<dbReference type="PANTHER" id="PTHR23120">
    <property type="entry name" value="MAESTRO-RELATED HEAT DOMAIN-CONTAINING"/>
    <property type="match status" value="1"/>
</dbReference>
<evidence type="ECO:0008006" key="6">
    <source>
        <dbReference type="Google" id="ProtNLM"/>
    </source>
</evidence>
<feature type="domain" description="MROH2B-like HEAT-repeats" evidence="3">
    <location>
        <begin position="462"/>
        <end position="546"/>
    </location>
</feature>
<feature type="compositionally biased region" description="Polar residues" evidence="1">
    <location>
        <begin position="144"/>
        <end position="156"/>
    </location>
</feature>
<name>A0A8D1KHQ3_PIG</name>
<dbReference type="Pfam" id="PF23210">
    <property type="entry name" value="HEAT_Maestro_2"/>
    <property type="match status" value="1"/>
</dbReference>
<reference evidence="4" key="1">
    <citation type="submission" date="2025-08" db="UniProtKB">
        <authorList>
            <consortium name="Ensembl"/>
        </authorList>
    </citation>
    <scope>IDENTIFICATION</scope>
</reference>
<feature type="region of interest" description="Disordered" evidence="1">
    <location>
        <begin position="137"/>
        <end position="184"/>
    </location>
</feature>
<dbReference type="Ensembl" id="ENSSSCT00040085576.1">
    <property type="protein sequence ID" value="ENSSSCP00040037451.1"/>
    <property type="gene ID" value="ENSSSCG00040062278.1"/>
</dbReference>
<evidence type="ECO:0000313" key="5">
    <source>
        <dbReference type="Proteomes" id="UP000694722"/>
    </source>
</evidence>
<dbReference type="InterPro" id="IPR055408">
    <property type="entry name" value="HEAT_MROH2B-like"/>
</dbReference>
<evidence type="ECO:0000259" key="2">
    <source>
        <dbReference type="Pfam" id="PF21047"/>
    </source>
</evidence>
<feature type="region of interest" description="Disordered" evidence="1">
    <location>
        <begin position="1"/>
        <end position="122"/>
    </location>
</feature>
<protein>
    <recommendedName>
        <fullName evidence="6">Maestro heat like repeat family member 7</fullName>
    </recommendedName>
</protein>
<dbReference type="PANTHER" id="PTHR23120:SF17">
    <property type="entry name" value="MAESTRO HEAT-LIKE REPEAT-CONTAINING PROTEIN FAMILY MEMBER 7"/>
    <property type="match status" value="1"/>
</dbReference>
<organism evidence="4 5">
    <name type="scientific">Sus scrofa</name>
    <name type="common">Pig</name>
    <dbReference type="NCBI Taxonomy" id="9823"/>
    <lineage>
        <taxon>Eukaryota</taxon>
        <taxon>Metazoa</taxon>
        <taxon>Chordata</taxon>
        <taxon>Craniata</taxon>
        <taxon>Vertebrata</taxon>
        <taxon>Euteleostomi</taxon>
        <taxon>Mammalia</taxon>
        <taxon>Eutheria</taxon>
        <taxon>Laurasiatheria</taxon>
        <taxon>Artiodactyla</taxon>
        <taxon>Suina</taxon>
        <taxon>Suidae</taxon>
        <taxon>Sus</taxon>
    </lineage>
</organism>
<evidence type="ECO:0000313" key="4">
    <source>
        <dbReference type="Ensembl" id="ENSSSCP00040037451.1"/>
    </source>
</evidence>
<dbReference type="AlphaFoldDB" id="A0A8D1KHQ3"/>
<dbReference type="InterPro" id="IPR048465">
    <property type="entry name" value="Maestro-like_HEAT"/>
</dbReference>
<sequence>MALCPGASLAPLEDSDMTPSLNSTPPSPQLPGLASGPISGPNPDVDLAPILNPPPSPGLALVPDLNPTLSPVSEETPGLGSDNTPRPDESWDSAPASLQITAAHSGEDPGLDSNQVSRPPSQGALCAASNLLLSPGSTEAKGLSSGNHSGPNSEVAFNSEGKPFDLGQSNSNPSRPESNPLERPYSKEDLVLGHSISRPGSKALLIPASNASLDPDSNQLLSVGSRDISKVDLIAAASSHGSLIPDTKETVTLVSQNLSGSISKRALAAAWNTSSKGTISVAANGNPRSDLNMTVTQASCLTLVPGSSDAISLHSSTHGPSSTLSPPSCMTLILGSNETLSLGSSLIFSDTSTLTLSSQQDCSEDNSLHTVPLAEELESWSEMPSVGVGHFPLGFPTSDTTNKDSTAFQSIPQGTFEEVDSCLVKVPEQRADGSKMALEGWPWPWWSAAACPLTLWFPVQRQIQEEPLDSLSSSIRQQAMETLTHLSQPVLGLQERSELVNTCVKSVFSLPSVQAMQEKDEAKAEAIQTLYHQTFDALQTLLNALFVKDPTPAGLKSILEPLGPWMNSGKAHERARAVKINVSVLNHTLLTLPFFMSSGFPALGLLLGRLILRIGDPDEEIGREALDGITILYTILELQKRARDKEETNRKELYESNKRFLGPYNPVSPCQNILRVIAEFGDFLGPQQVKDLLLAALEGLKGGSEARGKDSGEMMQLASEITLTSVLEWYRHRALEVIPEIMQGIYAHLSHIQEPRAREVALLPISLLASSFMTEVVVALLMCPLPLDSNGAEMWRQLILRKPSCDVRDLLDLLLTSLKEKPVTKKGRASIVPLAAASGLCELLSVNSCMGRVRRIYPQLLLALLIQVHYHIGLNLPGRVASHKDPKKDAQPSNFALPWDPVHVKVRVRLLRMGSPFPVELLCTSPTGLQCQMLGGLLIPVAMVHYSCQELCRILYLLIPLLERGDEKHKITATAFFVEVPTQQQAWGRGSPKPCSEHRLHFSLLVIPPGQ</sequence>